<dbReference type="EMBL" id="JAIQCJ010002113">
    <property type="protein sequence ID" value="KAJ8782354.1"/>
    <property type="molecule type" value="Genomic_DNA"/>
</dbReference>
<proteinExistence type="predicted"/>
<accession>A0AB34GS80</accession>
<keyword evidence="3" id="KW-1185">Reference proteome</keyword>
<organism evidence="2 3">
    <name type="scientific">Eschrichtius robustus</name>
    <name type="common">California gray whale</name>
    <name type="synonym">Eschrichtius gibbosus</name>
    <dbReference type="NCBI Taxonomy" id="9764"/>
    <lineage>
        <taxon>Eukaryota</taxon>
        <taxon>Metazoa</taxon>
        <taxon>Chordata</taxon>
        <taxon>Craniata</taxon>
        <taxon>Vertebrata</taxon>
        <taxon>Euteleostomi</taxon>
        <taxon>Mammalia</taxon>
        <taxon>Eutheria</taxon>
        <taxon>Laurasiatheria</taxon>
        <taxon>Artiodactyla</taxon>
        <taxon>Whippomorpha</taxon>
        <taxon>Cetacea</taxon>
        <taxon>Mysticeti</taxon>
        <taxon>Eschrichtiidae</taxon>
        <taxon>Eschrichtius</taxon>
    </lineage>
</organism>
<sequence length="101" mass="10981">MRKLVFKFIAQKECRRPISEKRLHASRCHFGREGAARSITTARGHGEFWGVFSPPGNQDAGLVSLSSSSPISNESSKGVLECESASEPSSFAVTPVIEDDE</sequence>
<evidence type="ECO:0000313" key="2">
    <source>
        <dbReference type="EMBL" id="KAJ8782354.1"/>
    </source>
</evidence>
<name>A0AB34GS80_ESCRO</name>
<reference evidence="2 3" key="1">
    <citation type="submission" date="2022-11" db="EMBL/GenBank/DDBJ databases">
        <title>Whole genome sequence of Eschrichtius robustus ER-17-0199.</title>
        <authorList>
            <person name="Bruniche-Olsen A."/>
            <person name="Black A.N."/>
            <person name="Fields C.J."/>
            <person name="Walden K."/>
            <person name="Dewoody J.A."/>
        </authorList>
    </citation>
    <scope>NUCLEOTIDE SEQUENCE [LARGE SCALE GENOMIC DNA]</scope>
    <source>
        <strain evidence="2">ER-17-0199</strain>
        <tissue evidence="2">Blubber</tissue>
    </source>
</reference>
<protein>
    <submittedName>
        <fullName evidence="2">Uncharacterized protein</fullName>
    </submittedName>
</protein>
<evidence type="ECO:0000313" key="3">
    <source>
        <dbReference type="Proteomes" id="UP001159641"/>
    </source>
</evidence>
<dbReference type="AlphaFoldDB" id="A0AB34GS80"/>
<evidence type="ECO:0000256" key="1">
    <source>
        <dbReference type="SAM" id="MobiDB-lite"/>
    </source>
</evidence>
<comment type="caution">
    <text evidence="2">The sequence shown here is derived from an EMBL/GenBank/DDBJ whole genome shotgun (WGS) entry which is preliminary data.</text>
</comment>
<dbReference type="Proteomes" id="UP001159641">
    <property type="component" value="Unassembled WGS sequence"/>
</dbReference>
<feature type="region of interest" description="Disordered" evidence="1">
    <location>
        <begin position="71"/>
        <end position="101"/>
    </location>
</feature>
<gene>
    <name evidence="2" type="ORF">J1605_010333</name>
</gene>